<dbReference type="CDD" id="cd02440">
    <property type="entry name" value="AdoMet_MTases"/>
    <property type="match status" value="1"/>
</dbReference>
<comment type="similarity">
    <text evidence="1">Belongs to the AB hydrolase superfamily. AB hydrolase 2 family.</text>
</comment>
<dbReference type="PANTHER" id="PTHR10655">
    <property type="entry name" value="LYSOPHOSPHOLIPASE-RELATED"/>
    <property type="match status" value="1"/>
</dbReference>
<reference evidence="5" key="1">
    <citation type="journal article" date="2022" name="Int. J. Syst. Evol. Microbiol.">
        <title>Anaeromyxobacter oryzae sp. nov., Anaeromyxobacter diazotrophicus sp. nov. and Anaeromyxobacter paludicola sp. nov., isolated from paddy soils.</title>
        <authorList>
            <person name="Itoh H."/>
            <person name="Xu Z."/>
            <person name="Mise K."/>
            <person name="Masuda Y."/>
            <person name="Ushijima N."/>
            <person name="Hayakawa C."/>
            <person name="Shiratori Y."/>
            <person name="Senoo K."/>
        </authorList>
    </citation>
    <scope>NUCLEOTIDE SEQUENCE [LARGE SCALE GENOMIC DNA]</scope>
    <source>
        <strain evidence="5">Red630</strain>
    </source>
</reference>
<dbReference type="Pfam" id="PF13489">
    <property type="entry name" value="Methyltransf_23"/>
    <property type="match status" value="1"/>
</dbReference>
<dbReference type="PANTHER" id="PTHR10655:SF17">
    <property type="entry name" value="LYSOPHOSPHOLIPASE-LIKE PROTEIN 1"/>
    <property type="match status" value="1"/>
</dbReference>
<dbReference type="InterPro" id="IPR003140">
    <property type="entry name" value="PLipase/COase/thioEstase"/>
</dbReference>
<protein>
    <recommendedName>
        <fullName evidence="3">Phospholipase/carboxylesterase/thioesterase domain-containing protein</fullName>
    </recommendedName>
</protein>
<dbReference type="Gene3D" id="3.40.50.1820">
    <property type="entry name" value="alpha/beta hydrolase"/>
    <property type="match status" value="1"/>
</dbReference>
<feature type="domain" description="Phospholipase/carboxylesterase/thioesterase" evidence="3">
    <location>
        <begin position="18"/>
        <end position="210"/>
    </location>
</feature>
<sequence>MVLVHRSIPPRVPSERPPLLVLLHGIGADEEDLLPLVPSLDPRFHVVSVRAPHLAEPMGYRWWAIDWSAAPPRADPAEIVASRELLARFLEEAAAAYGTDPARTQLFGFSQGAILSLALLLARPDPARGVVAHSGRLARLPGPEPSVEALSRARALLLHGTEDDVVPVELGRKAGEVLAPLLGTRLEHRELAGLGHGISPESLALAARWLTARLDEEAAGAPAAAAGADHDRALSAAFDDQAARFERAPVQSDPAALARLVAFAGLPPGARLLDAGCGPGLVAEAFLEAGYAVEGVDLSADMVARARARCARFGARASFSQGSLFGLAAGPFDAAVSRFVLHHVEDPLAFLRRQAALLRPGGVLVACDHSGDPDPAAAAWHQEIERARDRTHTRNLPPGELVDLLARAGLEALSLREEPFALDFDEWFDRGSPDRPKAAVRARLLEGRSRSFAPAPQPGGGIRIDSLRVLVRGVKPG</sequence>
<name>A0ABM7XFZ4_9BACT</name>
<dbReference type="InterPro" id="IPR029058">
    <property type="entry name" value="AB_hydrolase_fold"/>
</dbReference>
<organism evidence="4 5">
    <name type="scientific">Anaeromyxobacter paludicola</name>
    <dbReference type="NCBI Taxonomy" id="2918171"/>
    <lineage>
        <taxon>Bacteria</taxon>
        <taxon>Pseudomonadati</taxon>
        <taxon>Myxococcota</taxon>
        <taxon>Myxococcia</taxon>
        <taxon>Myxococcales</taxon>
        <taxon>Cystobacterineae</taxon>
        <taxon>Anaeromyxobacteraceae</taxon>
        <taxon>Anaeromyxobacter</taxon>
    </lineage>
</organism>
<dbReference type="InterPro" id="IPR050565">
    <property type="entry name" value="LYPA1-2/EST-like"/>
</dbReference>
<dbReference type="EMBL" id="AP025592">
    <property type="protein sequence ID" value="BDG10744.1"/>
    <property type="molecule type" value="Genomic_DNA"/>
</dbReference>
<dbReference type="Proteomes" id="UP001162734">
    <property type="component" value="Chromosome"/>
</dbReference>
<dbReference type="Gene3D" id="3.40.50.150">
    <property type="entry name" value="Vaccinia Virus protein VP39"/>
    <property type="match status" value="1"/>
</dbReference>
<evidence type="ECO:0000259" key="3">
    <source>
        <dbReference type="Pfam" id="PF02230"/>
    </source>
</evidence>
<dbReference type="SUPFAM" id="SSF53474">
    <property type="entry name" value="alpha/beta-Hydrolases"/>
    <property type="match status" value="1"/>
</dbReference>
<evidence type="ECO:0000313" key="4">
    <source>
        <dbReference type="EMBL" id="BDG10744.1"/>
    </source>
</evidence>
<gene>
    <name evidence="4" type="ORF">AMPC_38570</name>
</gene>
<evidence type="ECO:0000256" key="1">
    <source>
        <dbReference type="ARBA" id="ARBA00006499"/>
    </source>
</evidence>
<keyword evidence="2" id="KW-0378">Hydrolase</keyword>
<accession>A0ABM7XFZ4</accession>
<proteinExistence type="inferred from homology"/>
<dbReference type="SUPFAM" id="SSF53335">
    <property type="entry name" value="S-adenosyl-L-methionine-dependent methyltransferases"/>
    <property type="match status" value="1"/>
</dbReference>
<dbReference type="RefSeq" id="WP_248343277.1">
    <property type="nucleotide sequence ID" value="NZ_AP025592.1"/>
</dbReference>
<dbReference type="Pfam" id="PF02230">
    <property type="entry name" value="Abhydrolase_2"/>
    <property type="match status" value="1"/>
</dbReference>
<keyword evidence="5" id="KW-1185">Reference proteome</keyword>
<dbReference type="InterPro" id="IPR029063">
    <property type="entry name" value="SAM-dependent_MTases_sf"/>
</dbReference>
<evidence type="ECO:0000313" key="5">
    <source>
        <dbReference type="Proteomes" id="UP001162734"/>
    </source>
</evidence>
<evidence type="ECO:0000256" key="2">
    <source>
        <dbReference type="ARBA" id="ARBA00022801"/>
    </source>
</evidence>